<organism evidence="1 2">
    <name type="scientific">Pseudomonas chlororaphis</name>
    <dbReference type="NCBI Taxonomy" id="587753"/>
    <lineage>
        <taxon>Bacteria</taxon>
        <taxon>Pseudomonadati</taxon>
        <taxon>Pseudomonadota</taxon>
        <taxon>Gammaproteobacteria</taxon>
        <taxon>Pseudomonadales</taxon>
        <taxon>Pseudomonadaceae</taxon>
        <taxon>Pseudomonas</taxon>
    </lineage>
</organism>
<evidence type="ECO:0000313" key="1">
    <source>
        <dbReference type="EMBL" id="AKA21647.1"/>
    </source>
</evidence>
<dbReference type="OrthoDB" id="6889438at2"/>
<dbReference type="Proteomes" id="UP000032748">
    <property type="component" value="Chromosome"/>
</dbReference>
<reference evidence="1 2" key="1">
    <citation type="journal article" date="2015" name="Mol. Plant Microbe Interact.">
        <title>Comparative Genomic Analysis of Pseudomonas chlororaphis PCL1606 Reveals New Insight into Antifungal Compounds Involved in Biocontrol.</title>
        <authorList>
            <person name="Calderon C.E."/>
            <person name="Ramos C."/>
            <person name="de Vicente A."/>
            <person name="Cazorla F.M."/>
        </authorList>
    </citation>
    <scope>NUCLEOTIDE SEQUENCE [LARGE SCALE GENOMIC DNA]</scope>
    <source>
        <strain evidence="1 2">PCL1606</strain>
    </source>
</reference>
<protein>
    <submittedName>
        <fullName evidence="1">Uncharacterized protein</fullName>
    </submittedName>
</protein>
<dbReference type="KEGG" id="pcz:PCL1606_01920"/>
<sequence>MLNYTYSEGDLLENPQTYRYSSFHGAAFVVAWRDSRLAASARLPAPALATVQPQGPAHAEDSVALLGHLCLEMRAGSGVTGPLASYWLPRLLKKFEVSKRLYAGYEAHAPHRPLPHSGYSSVQPYLLLAECMLHGWRASGAACYLSGLLKLTDTLVSQLERLQPDQGAGLAWLLAQERQVVADVAREAGL</sequence>
<dbReference type="EMBL" id="CP011110">
    <property type="protein sequence ID" value="AKA21647.1"/>
    <property type="molecule type" value="Genomic_DNA"/>
</dbReference>
<gene>
    <name evidence="1" type="ORF">PCL1606_01920</name>
</gene>
<evidence type="ECO:0000313" key="2">
    <source>
        <dbReference type="Proteomes" id="UP000032748"/>
    </source>
</evidence>
<proteinExistence type="predicted"/>
<name>A0A0D5XSF8_9PSED</name>
<dbReference type="PATRIC" id="fig|587753.10.peg.191"/>
<dbReference type="AlphaFoldDB" id="A0A0D5XSF8"/>
<accession>A0A0D5XSF8</accession>
<dbReference type="RefSeq" id="WP_044465727.1">
    <property type="nucleotide sequence ID" value="NZ_CP011110.1"/>
</dbReference>